<feature type="region of interest" description="Disordered" evidence="1">
    <location>
        <begin position="1"/>
        <end position="44"/>
    </location>
</feature>
<protein>
    <submittedName>
        <fullName evidence="2">Uncharacterized protein</fullName>
    </submittedName>
</protein>
<reference evidence="3" key="1">
    <citation type="journal article" date="2017" name="Nature">
        <title>The sunflower genome provides insights into oil metabolism, flowering and Asterid evolution.</title>
        <authorList>
            <person name="Badouin H."/>
            <person name="Gouzy J."/>
            <person name="Grassa C.J."/>
            <person name="Murat F."/>
            <person name="Staton S.E."/>
            <person name="Cottret L."/>
            <person name="Lelandais-Briere C."/>
            <person name="Owens G.L."/>
            <person name="Carrere S."/>
            <person name="Mayjonade B."/>
            <person name="Legrand L."/>
            <person name="Gill N."/>
            <person name="Kane N.C."/>
            <person name="Bowers J.E."/>
            <person name="Hubner S."/>
            <person name="Bellec A."/>
            <person name="Berard A."/>
            <person name="Berges H."/>
            <person name="Blanchet N."/>
            <person name="Boniface M.C."/>
            <person name="Brunel D."/>
            <person name="Catrice O."/>
            <person name="Chaidir N."/>
            <person name="Claudel C."/>
            <person name="Donnadieu C."/>
            <person name="Faraut T."/>
            <person name="Fievet G."/>
            <person name="Helmstetter N."/>
            <person name="King M."/>
            <person name="Knapp S.J."/>
            <person name="Lai Z."/>
            <person name="Le Paslier M.C."/>
            <person name="Lippi Y."/>
            <person name="Lorenzon L."/>
            <person name="Mandel J.R."/>
            <person name="Marage G."/>
            <person name="Marchand G."/>
            <person name="Marquand E."/>
            <person name="Bret-Mestries E."/>
            <person name="Morien E."/>
            <person name="Nambeesan S."/>
            <person name="Nguyen T."/>
            <person name="Pegot-Espagnet P."/>
            <person name="Pouilly N."/>
            <person name="Raftis F."/>
            <person name="Sallet E."/>
            <person name="Schiex T."/>
            <person name="Thomas J."/>
            <person name="Vandecasteele C."/>
            <person name="Vares D."/>
            <person name="Vear F."/>
            <person name="Vautrin S."/>
            <person name="Crespi M."/>
            <person name="Mangin B."/>
            <person name="Burke J.M."/>
            <person name="Salse J."/>
            <person name="Munos S."/>
            <person name="Vincourt P."/>
            <person name="Rieseberg L.H."/>
            <person name="Langlade N.B."/>
        </authorList>
    </citation>
    <scope>NUCLEOTIDE SEQUENCE [LARGE SCALE GENOMIC DNA]</scope>
    <source>
        <strain evidence="3">cv. SF193</strain>
    </source>
</reference>
<sequence>MTDHQNNTADNQNPPIPNPVGVNASTSQPGHIGTSTQRSPSFMFGHDLSQFPSVIPPGMTIHAWYEQQAATLTGLTLLDETSVLTLPG</sequence>
<feature type="compositionally biased region" description="Polar residues" evidence="1">
    <location>
        <begin position="23"/>
        <end position="40"/>
    </location>
</feature>
<dbReference type="InParanoid" id="A0A251SJG1"/>
<proteinExistence type="predicted"/>
<dbReference type="AlphaFoldDB" id="A0A251SJG1"/>
<keyword evidence="3" id="KW-1185">Reference proteome</keyword>
<evidence type="ECO:0000313" key="2">
    <source>
        <dbReference type="EMBL" id="OTF98986.1"/>
    </source>
</evidence>
<name>A0A251SJG1_HELAN</name>
<accession>A0A251SJG1</accession>
<organism evidence="2 3">
    <name type="scientific">Helianthus annuus</name>
    <name type="common">Common sunflower</name>
    <dbReference type="NCBI Taxonomy" id="4232"/>
    <lineage>
        <taxon>Eukaryota</taxon>
        <taxon>Viridiplantae</taxon>
        <taxon>Streptophyta</taxon>
        <taxon>Embryophyta</taxon>
        <taxon>Tracheophyta</taxon>
        <taxon>Spermatophyta</taxon>
        <taxon>Magnoliopsida</taxon>
        <taxon>eudicotyledons</taxon>
        <taxon>Gunneridae</taxon>
        <taxon>Pentapetalae</taxon>
        <taxon>asterids</taxon>
        <taxon>campanulids</taxon>
        <taxon>Asterales</taxon>
        <taxon>Asteraceae</taxon>
        <taxon>Asteroideae</taxon>
        <taxon>Heliantheae alliance</taxon>
        <taxon>Heliantheae</taxon>
        <taxon>Helianthus</taxon>
    </lineage>
</organism>
<evidence type="ECO:0000256" key="1">
    <source>
        <dbReference type="SAM" id="MobiDB-lite"/>
    </source>
</evidence>
<feature type="compositionally biased region" description="Polar residues" evidence="1">
    <location>
        <begin position="1"/>
        <end position="13"/>
    </location>
</feature>
<evidence type="ECO:0000313" key="3">
    <source>
        <dbReference type="Proteomes" id="UP000215914"/>
    </source>
</evidence>
<dbReference type="Proteomes" id="UP000215914">
    <property type="component" value="Chromosome 14"/>
</dbReference>
<gene>
    <name evidence="2" type="ORF">HannXRQ_Chr14g0451631</name>
</gene>
<dbReference type="EMBL" id="CM007903">
    <property type="protein sequence ID" value="OTF98986.1"/>
    <property type="molecule type" value="Genomic_DNA"/>
</dbReference>